<keyword evidence="1" id="KW-0456">Lyase</keyword>
<dbReference type="NCBIfam" id="TIGR03293">
    <property type="entry name" value="PhnG_redo"/>
    <property type="match status" value="1"/>
</dbReference>
<reference evidence="1 2" key="1">
    <citation type="submission" date="2019-07" db="EMBL/GenBank/DDBJ databases">
        <title>Serratia dokdonensis sp. nov., an elicitor of systemic resistance in Nicotiana Tabacum.</title>
        <authorList>
            <person name="Son J.-S."/>
            <person name="Hwang Y.-J."/>
            <person name="Lee S.-Y."/>
            <person name="Ghim S.-Y."/>
        </authorList>
    </citation>
    <scope>NUCLEOTIDE SEQUENCE [LARGE SCALE GENOMIC DNA]</scope>
    <source>
        <strain evidence="1 2">KUDC3025</strain>
    </source>
</reference>
<dbReference type="RefSeq" id="WP_160028773.1">
    <property type="nucleotide sequence ID" value="NZ_CP041764.1"/>
</dbReference>
<keyword evidence="2" id="KW-1185">Reference proteome</keyword>
<proteinExistence type="predicted"/>
<evidence type="ECO:0000313" key="2">
    <source>
        <dbReference type="Proteomes" id="UP000430368"/>
    </source>
</evidence>
<dbReference type="GO" id="GO:0016829">
    <property type="term" value="F:lyase activity"/>
    <property type="evidence" value="ECO:0007669"/>
    <property type="project" value="UniProtKB-KW"/>
</dbReference>
<evidence type="ECO:0000313" key="1">
    <source>
        <dbReference type="EMBL" id="QHA86859.1"/>
    </source>
</evidence>
<accession>A0ABX6GKQ1</accession>
<dbReference type="InterPro" id="IPR009609">
    <property type="entry name" value="Phosphonate_metab_PhnG"/>
</dbReference>
<organism evidence="1 2">
    <name type="scientific">Serratia rhizosphaerae</name>
    <dbReference type="NCBI Taxonomy" id="2597702"/>
    <lineage>
        <taxon>Bacteria</taxon>
        <taxon>Pseudomonadati</taxon>
        <taxon>Pseudomonadota</taxon>
        <taxon>Gammaproteobacteria</taxon>
        <taxon>Enterobacterales</taxon>
        <taxon>Yersiniaceae</taxon>
        <taxon>Serratia</taxon>
    </lineage>
</organism>
<dbReference type="Proteomes" id="UP000430368">
    <property type="component" value="Chromosome"/>
</dbReference>
<sequence>MSSLSSRQRWMSVLAHSRPAQLRSHWQALNLNPEYRLLRAPEIGLTQLQGRMGATGRRFVLGDMTVTRAVVQLESGGHGYSYVAGRDKAHAELCALVDALLQQPAYQERLLQQLIAPLAAAQQEQRQQRAREVATSRVDFFTLVRGESP</sequence>
<name>A0ABX6GKQ1_9GAMM</name>
<dbReference type="EMBL" id="CP041764">
    <property type="protein sequence ID" value="QHA86859.1"/>
    <property type="molecule type" value="Genomic_DNA"/>
</dbReference>
<protein>
    <submittedName>
        <fullName evidence="1">Phosphonate C-P lyase system protein PhnG</fullName>
    </submittedName>
</protein>
<dbReference type="Pfam" id="PF06754">
    <property type="entry name" value="PhnG"/>
    <property type="match status" value="1"/>
</dbReference>
<gene>
    <name evidence="1" type="primary">phnG</name>
    <name evidence="1" type="ORF">FO014_07765</name>
</gene>